<dbReference type="InterPro" id="IPR051333">
    <property type="entry name" value="CLIP_Serine_Protease"/>
</dbReference>
<protein>
    <recommendedName>
        <fullName evidence="2">Peptidase S1 domain-containing protein</fullName>
    </recommendedName>
</protein>
<dbReference type="eggNOG" id="KOG3627">
    <property type="taxonomic scope" value="Eukaryota"/>
</dbReference>
<feature type="chain" id="PRO_5003237617" description="Peptidase S1 domain-containing protein" evidence="1">
    <location>
        <begin position="17"/>
        <end position="277"/>
    </location>
</feature>
<feature type="signal peptide" evidence="1">
    <location>
        <begin position="1"/>
        <end position="16"/>
    </location>
</feature>
<dbReference type="PANTHER" id="PTHR24260:SF136">
    <property type="entry name" value="GH08193P-RELATED"/>
    <property type="match status" value="1"/>
</dbReference>
<evidence type="ECO:0000313" key="4">
    <source>
        <dbReference type="Proteomes" id="UP000000305"/>
    </source>
</evidence>
<sequence length="277" mass="29694">MGFLFAVVTLLSCCQASNFILSHVSRTDDAIIIDLDGSGYDVPFQGKNWYGQIANPGFITVPSFNPYPMMFRQQRPSGWPYPFAYPSSLNPAGVPSNKQFDGEYGGEEAIDDKQATATCGTGPTVIPTPRGLISERLVGAAQCQKGSLVALKKADGTIFGSGTLISDTKVLIAAQCVENQTSRYQGGLANVVLHEKYNAFNYANDIAILTPTYPVVLSKTVFPACLPLLNNDPDQYVDMTAVILGWGAGTDVGGPVVTLPSPGAWTVNWNQQLHHQG</sequence>
<dbReference type="Proteomes" id="UP000000305">
    <property type="component" value="Unassembled WGS sequence"/>
</dbReference>
<dbReference type="GO" id="GO:0045087">
    <property type="term" value="P:innate immune response"/>
    <property type="evidence" value="ECO:0000318"/>
    <property type="project" value="GO_Central"/>
</dbReference>
<dbReference type="GO" id="GO:0004252">
    <property type="term" value="F:serine-type endopeptidase activity"/>
    <property type="evidence" value="ECO:0007669"/>
    <property type="project" value="InterPro"/>
</dbReference>
<reference evidence="3 4" key="1">
    <citation type="journal article" date="2011" name="Science">
        <title>The ecoresponsive genome of Daphnia pulex.</title>
        <authorList>
            <person name="Colbourne J.K."/>
            <person name="Pfrender M.E."/>
            <person name="Gilbert D."/>
            <person name="Thomas W.K."/>
            <person name="Tucker A."/>
            <person name="Oakley T.H."/>
            <person name="Tokishita S."/>
            <person name="Aerts A."/>
            <person name="Arnold G.J."/>
            <person name="Basu M.K."/>
            <person name="Bauer D.J."/>
            <person name="Caceres C.E."/>
            <person name="Carmel L."/>
            <person name="Casola C."/>
            <person name="Choi J.H."/>
            <person name="Detter J.C."/>
            <person name="Dong Q."/>
            <person name="Dusheyko S."/>
            <person name="Eads B.D."/>
            <person name="Frohlich T."/>
            <person name="Geiler-Samerotte K.A."/>
            <person name="Gerlach D."/>
            <person name="Hatcher P."/>
            <person name="Jogdeo S."/>
            <person name="Krijgsveld J."/>
            <person name="Kriventseva E.V."/>
            <person name="Kultz D."/>
            <person name="Laforsch C."/>
            <person name="Lindquist E."/>
            <person name="Lopez J."/>
            <person name="Manak J.R."/>
            <person name="Muller J."/>
            <person name="Pangilinan J."/>
            <person name="Patwardhan R.P."/>
            <person name="Pitluck S."/>
            <person name="Pritham E.J."/>
            <person name="Rechtsteiner A."/>
            <person name="Rho M."/>
            <person name="Rogozin I.B."/>
            <person name="Sakarya O."/>
            <person name="Salamov A."/>
            <person name="Schaack S."/>
            <person name="Shapiro H."/>
            <person name="Shiga Y."/>
            <person name="Skalitzky C."/>
            <person name="Smith Z."/>
            <person name="Souvorov A."/>
            <person name="Sung W."/>
            <person name="Tang Z."/>
            <person name="Tsuchiya D."/>
            <person name="Tu H."/>
            <person name="Vos H."/>
            <person name="Wang M."/>
            <person name="Wolf Y.I."/>
            <person name="Yamagata H."/>
            <person name="Yamada T."/>
            <person name="Ye Y."/>
            <person name="Shaw J.R."/>
            <person name="Andrews J."/>
            <person name="Crease T.J."/>
            <person name="Tang H."/>
            <person name="Lucas S.M."/>
            <person name="Robertson H.M."/>
            <person name="Bork P."/>
            <person name="Koonin E.V."/>
            <person name="Zdobnov E.M."/>
            <person name="Grigoriev I.V."/>
            <person name="Lynch M."/>
            <person name="Boore J.L."/>
        </authorList>
    </citation>
    <scope>NUCLEOTIDE SEQUENCE [LARGE SCALE GENOMIC DNA]</scope>
</reference>
<dbReference type="InParanoid" id="E9GQI9"/>
<dbReference type="SUPFAM" id="SSF50494">
    <property type="entry name" value="Trypsin-like serine proteases"/>
    <property type="match status" value="1"/>
</dbReference>
<accession>E9GQI9</accession>
<dbReference type="Pfam" id="PF00089">
    <property type="entry name" value="Trypsin"/>
    <property type="match status" value="1"/>
</dbReference>
<gene>
    <name evidence="3" type="ORF">DAPPUDRAFT_246444</name>
</gene>
<dbReference type="PhylomeDB" id="E9GQI9"/>
<dbReference type="PANTHER" id="PTHR24260">
    <property type="match status" value="1"/>
</dbReference>
<dbReference type="InterPro" id="IPR001254">
    <property type="entry name" value="Trypsin_dom"/>
</dbReference>
<proteinExistence type="predicted"/>
<evidence type="ECO:0000313" key="3">
    <source>
        <dbReference type="EMBL" id="EFX78123.1"/>
    </source>
</evidence>
<feature type="domain" description="Peptidase S1" evidence="2">
    <location>
        <begin position="138"/>
        <end position="253"/>
    </location>
</feature>
<dbReference type="OrthoDB" id="6377054at2759"/>
<dbReference type="GO" id="GO:0006508">
    <property type="term" value="P:proteolysis"/>
    <property type="evidence" value="ECO:0007669"/>
    <property type="project" value="InterPro"/>
</dbReference>
<dbReference type="KEGG" id="dpx:DAPPUDRAFT_246444"/>
<dbReference type="InterPro" id="IPR009003">
    <property type="entry name" value="Peptidase_S1_PA"/>
</dbReference>
<dbReference type="GO" id="GO:0005615">
    <property type="term" value="C:extracellular space"/>
    <property type="evidence" value="ECO:0000318"/>
    <property type="project" value="GO_Central"/>
</dbReference>
<organism evidence="3 4">
    <name type="scientific">Daphnia pulex</name>
    <name type="common">Water flea</name>
    <dbReference type="NCBI Taxonomy" id="6669"/>
    <lineage>
        <taxon>Eukaryota</taxon>
        <taxon>Metazoa</taxon>
        <taxon>Ecdysozoa</taxon>
        <taxon>Arthropoda</taxon>
        <taxon>Crustacea</taxon>
        <taxon>Branchiopoda</taxon>
        <taxon>Diplostraca</taxon>
        <taxon>Cladocera</taxon>
        <taxon>Anomopoda</taxon>
        <taxon>Daphniidae</taxon>
        <taxon>Daphnia</taxon>
    </lineage>
</organism>
<dbReference type="InterPro" id="IPR043504">
    <property type="entry name" value="Peptidase_S1_PA_chymotrypsin"/>
</dbReference>
<keyword evidence="1" id="KW-0732">Signal</keyword>
<keyword evidence="4" id="KW-1185">Reference proteome</keyword>
<dbReference type="Gene3D" id="2.40.10.10">
    <property type="entry name" value="Trypsin-like serine proteases"/>
    <property type="match status" value="1"/>
</dbReference>
<dbReference type="EMBL" id="GL732558">
    <property type="protein sequence ID" value="EFX78123.1"/>
    <property type="molecule type" value="Genomic_DNA"/>
</dbReference>
<evidence type="ECO:0000259" key="2">
    <source>
        <dbReference type="Pfam" id="PF00089"/>
    </source>
</evidence>
<dbReference type="HOGENOM" id="CLU_1005639_0_0_1"/>
<dbReference type="AlphaFoldDB" id="E9GQI9"/>
<evidence type="ECO:0000256" key="1">
    <source>
        <dbReference type="SAM" id="SignalP"/>
    </source>
</evidence>
<name>E9GQI9_DAPPU</name>